<feature type="non-terminal residue" evidence="1">
    <location>
        <position position="1"/>
    </location>
</feature>
<keyword evidence="2" id="KW-1185">Reference proteome</keyword>
<dbReference type="AlphaFoldDB" id="A0A371CIC5"/>
<organism evidence="1 2">
    <name type="scientific">Lentinus brumalis</name>
    <dbReference type="NCBI Taxonomy" id="2498619"/>
    <lineage>
        <taxon>Eukaryota</taxon>
        <taxon>Fungi</taxon>
        <taxon>Dikarya</taxon>
        <taxon>Basidiomycota</taxon>
        <taxon>Agaricomycotina</taxon>
        <taxon>Agaricomycetes</taxon>
        <taxon>Polyporales</taxon>
        <taxon>Polyporaceae</taxon>
        <taxon>Lentinus</taxon>
    </lineage>
</organism>
<feature type="non-terminal residue" evidence="1">
    <location>
        <position position="111"/>
    </location>
</feature>
<dbReference type="Proteomes" id="UP000256964">
    <property type="component" value="Unassembled WGS sequence"/>
</dbReference>
<evidence type="ECO:0000313" key="2">
    <source>
        <dbReference type="Proteomes" id="UP000256964"/>
    </source>
</evidence>
<dbReference type="STRING" id="139420.A0A371CIC5"/>
<evidence type="ECO:0000313" key="1">
    <source>
        <dbReference type="EMBL" id="RDX40010.1"/>
    </source>
</evidence>
<accession>A0A371CIC5</accession>
<dbReference type="OrthoDB" id="2800707at2759"/>
<evidence type="ECO:0008006" key="3">
    <source>
        <dbReference type="Google" id="ProtNLM"/>
    </source>
</evidence>
<proteinExistence type="predicted"/>
<reference evidence="1 2" key="1">
    <citation type="journal article" date="2018" name="Biotechnol. Biofuels">
        <title>Integrative visual omics of the white-rot fungus Polyporus brumalis exposes the biotechnological potential of its oxidative enzymes for delignifying raw plant biomass.</title>
        <authorList>
            <person name="Miyauchi S."/>
            <person name="Rancon A."/>
            <person name="Drula E."/>
            <person name="Hage H."/>
            <person name="Chaduli D."/>
            <person name="Favel A."/>
            <person name="Grisel S."/>
            <person name="Henrissat B."/>
            <person name="Herpoel-Gimbert I."/>
            <person name="Ruiz-Duenas F.J."/>
            <person name="Chevret D."/>
            <person name="Hainaut M."/>
            <person name="Lin J."/>
            <person name="Wang M."/>
            <person name="Pangilinan J."/>
            <person name="Lipzen A."/>
            <person name="Lesage-Meessen L."/>
            <person name="Navarro D."/>
            <person name="Riley R."/>
            <person name="Grigoriev I.V."/>
            <person name="Zhou S."/>
            <person name="Raouche S."/>
            <person name="Rosso M.N."/>
        </authorList>
    </citation>
    <scope>NUCLEOTIDE SEQUENCE [LARGE SCALE GENOMIC DNA]</scope>
    <source>
        <strain evidence="1 2">BRFM 1820</strain>
    </source>
</reference>
<name>A0A371CIC5_9APHY</name>
<gene>
    <name evidence="1" type="ORF">OH76DRAFT_1323801</name>
</gene>
<protein>
    <recommendedName>
        <fullName evidence="3">CxC6 like cysteine cluster associated with KDZ domain-containing protein</fullName>
    </recommendedName>
</protein>
<dbReference type="EMBL" id="KZ857600">
    <property type="protein sequence ID" value="RDX40010.1"/>
    <property type="molecule type" value="Genomic_DNA"/>
</dbReference>
<sequence>QFWRVLFPTKRSQPQVHWHDQNCRLWAMLNNKDQVTRDFFAGCVLPVNVFHFKCKHKATDLECNRHCNPYNWPELHTSDGKWRFNSSAAEQANAWFCKYHAIVRKMDVDRY</sequence>